<dbReference type="PROSITE" id="PS50075">
    <property type="entry name" value="CARRIER"/>
    <property type="match status" value="1"/>
</dbReference>
<dbReference type="EMBL" id="PYGD01000008">
    <property type="protein sequence ID" value="PSK90436.1"/>
    <property type="molecule type" value="Genomic_DNA"/>
</dbReference>
<name>A0A2P8CZT8_9BACT</name>
<dbReference type="Proteomes" id="UP000240572">
    <property type="component" value="Unassembled WGS sequence"/>
</dbReference>
<evidence type="ECO:0000259" key="1">
    <source>
        <dbReference type="PROSITE" id="PS50075"/>
    </source>
</evidence>
<comment type="caution">
    <text evidence="2">The sequence shown here is derived from an EMBL/GenBank/DDBJ whole genome shotgun (WGS) entry which is preliminary data.</text>
</comment>
<gene>
    <name evidence="2" type="ORF">B0I18_108166</name>
</gene>
<reference evidence="2 3" key="1">
    <citation type="submission" date="2018-03" db="EMBL/GenBank/DDBJ databases">
        <title>Genomic Encyclopedia of Type Strains, Phase III (KMG-III): the genomes of soil and plant-associated and newly described type strains.</title>
        <authorList>
            <person name="Whitman W."/>
        </authorList>
    </citation>
    <scope>NUCLEOTIDE SEQUENCE [LARGE SCALE GENOMIC DNA]</scope>
    <source>
        <strain evidence="2 3">CGMCC 1.12700</strain>
    </source>
</reference>
<dbReference type="AlphaFoldDB" id="A0A2P8CZT8"/>
<sequence>METAIQTEQTATIREFLQQRIGAEIAFTDEEDIFKLGLVNSLFALELVLFLENTYQVTVENEDLKLEHFSTVNNLSDFISRKKGL</sequence>
<dbReference type="InterPro" id="IPR036736">
    <property type="entry name" value="ACP-like_sf"/>
</dbReference>
<dbReference type="RefSeq" id="WP_106524310.1">
    <property type="nucleotide sequence ID" value="NZ_PYGD01000008.1"/>
</dbReference>
<evidence type="ECO:0000313" key="2">
    <source>
        <dbReference type="EMBL" id="PSK90436.1"/>
    </source>
</evidence>
<dbReference type="OrthoDB" id="677810at2"/>
<feature type="domain" description="Carrier" evidence="1">
    <location>
        <begin position="4"/>
        <end position="83"/>
    </location>
</feature>
<proteinExistence type="predicted"/>
<evidence type="ECO:0000313" key="3">
    <source>
        <dbReference type="Proteomes" id="UP000240572"/>
    </source>
</evidence>
<keyword evidence="3" id="KW-1185">Reference proteome</keyword>
<accession>A0A2P8CZT8</accession>
<dbReference type="Pfam" id="PF00550">
    <property type="entry name" value="PP-binding"/>
    <property type="match status" value="1"/>
</dbReference>
<dbReference type="Gene3D" id="1.10.1200.10">
    <property type="entry name" value="ACP-like"/>
    <property type="match status" value="1"/>
</dbReference>
<dbReference type="SUPFAM" id="SSF47336">
    <property type="entry name" value="ACP-like"/>
    <property type="match status" value="1"/>
</dbReference>
<organism evidence="2 3">
    <name type="scientific">Taibaiella chishuiensis</name>
    <dbReference type="NCBI Taxonomy" id="1434707"/>
    <lineage>
        <taxon>Bacteria</taxon>
        <taxon>Pseudomonadati</taxon>
        <taxon>Bacteroidota</taxon>
        <taxon>Chitinophagia</taxon>
        <taxon>Chitinophagales</taxon>
        <taxon>Chitinophagaceae</taxon>
        <taxon>Taibaiella</taxon>
    </lineage>
</organism>
<protein>
    <submittedName>
        <fullName evidence="2">Acyl carrier protein</fullName>
    </submittedName>
</protein>
<dbReference type="InterPro" id="IPR009081">
    <property type="entry name" value="PP-bd_ACP"/>
</dbReference>